<gene>
    <name evidence="1" type="ordered locus">P9303_07301</name>
</gene>
<dbReference type="EMBL" id="CP000554">
    <property type="protein sequence ID" value="ABM77481.1"/>
    <property type="molecule type" value="Genomic_DNA"/>
</dbReference>
<dbReference type="STRING" id="59922.P9303_07301"/>
<proteinExistence type="predicted"/>
<accession>A2C7M1</accession>
<evidence type="ECO:0000313" key="1">
    <source>
        <dbReference type="EMBL" id="ABM77481.1"/>
    </source>
</evidence>
<reference evidence="1 2" key="1">
    <citation type="journal article" date="2007" name="PLoS Genet.">
        <title>Patterns and implications of gene gain and loss in the evolution of Prochlorococcus.</title>
        <authorList>
            <person name="Kettler G.C."/>
            <person name="Martiny A.C."/>
            <person name="Huang K."/>
            <person name="Zucker J."/>
            <person name="Coleman M.L."/>
            <person name="Rodrigue S."/>
            <person name="Chen F."/>
            <person name="Lapidus A."/>
            <person name="Ferriera S."/>
            <person name="Johnson J."/>
            <person name="Steglich C."/>
            <person name="Church G.M."/>
            <person name="Richardson P."/>
            <person name="Chisholm S.W."/>
        </authorList>
    </citation>
    <scope>NUCLEOTIDE SEQUENCE [LARGE SCALE GENOMIC DNA]</scope>
    <source>
        <strain evidence="1 2">MIT 9303</strain>
    </source>
</reference>
<sequence length="61" mass="6873">MVWPLQLLLGWLQDSWQVRGMKEESGNEGAEPRLMQNHAKVATAAPTAHSIRSEPHKQVII</sequence>
<dbReference type="Proteomes" id="UP000002274">
    <property type="component" value="Chromosome"/>
</dbReference>
<evidence type="ECO:0000313" key="2">
    <source>
        <dbReference type="Proteomes" id="UP000002274"/>
    </source>
</evidence>
<dbReference type="AlphaFoldDB" id="A2C7M1"/>
<protein>
    <submittedName>
        <fullName evidence="1">Uncharacterized protein</fullName>
    </submittedName>
</protein>
<dbReference type="KEGG" id="pmf:P9303_07301"/>
<name>A2C7M1_PROM3</name>
<organism evidence="1 2">
    <name type="scientific">Prochlorococcus marinus (strain MIT 9303)</name>
    <dbReference type="NCBI Taxonomy" id="59922"/>
    <lineage>
        <taxon>Bacteria</taxon>
        <taxon>Bacillati</taxon>
        <taxon>Cyanobacteriota</taxon>
        <taxon>Cyanophyceae</taxon>
        <taxon>Synechococcales</taxon>
        <taxon>Prochlorococcaceae</taxon>
        <taxon>Prochlorococcus</taxon>
    </lineage>
</organism>
<dbReference type="HOGENOM" id="CLU_2919046_0_0_3"/>